<keyword evidence="2" id="KW-0732">Signal</keyword>
<name>A0A844GRL4_9CHRO</name>
<evidence type="ECO:0000313" key="4">
    <source>
        <dbReference type="Proteomes" id="UP000437131"/>
    </source>
</evidence>
<feature type="chain" id="PRO_5032885717" evidence="2">
    <location>
        <begin position="28"/>
        <end position="115"/>
    </location>
</feature>
<feature type="signal peptide" evidence="2">
    <location>
        <begin position="1"/>
        <end position="27"/>
    </location>
</feature>
<dbReference type="RefSeq" id="WP_155083049.1">
    <property type="nucleotide sequence ID" value="NZ_WMIA01000003.1"/>
</dbReference>
<protein>
    <submittedName>
        <fullName evidence="3">Uncharacterized protein</fullName>
    </submittedName>
</protein>
<evidence type="ECO:0000256" key="2">
    <source>
        <dbReference type="SAM" id="SignalP"/>
    </source>
</evidence>
<reference evidence="3 4" key="1">
    <citation type="submission" date="2019-11" db="EMBL/GenBank/DDBJ databases">
        <title>Isolation of a new High Light Tolerant Cyanobacteria.</title>
        <authorList>
            <person name="Dobson Z."/>
            <person name="Vaughn N."/>
            <person name="Vaughn M."/>
            <person name="Fromme P."/>
            <person name="Mazor Y."/>
        </authorList>
    </citation>
    <scope>NUCLEOTIDE SEQUENCE [LARGE SCALE GENOMIC DNA]</scope>
    <source>
        <strain evidence="3 4">0216</strain>
    </source>
</reference>
<evidence type="ECO:0000313" key="3">
    <source>
        <dbReference type="EMBL" id="MTF38183.1"/>
    </source>
</evidence>
<sequence length="115" mass="12994">MIINKNKTLVISVAFIALASFFAPANAQSNNINGKNEPFQSNERNPFYGDGINPLDIIHNANFFNSRSGSDFAEDTENNINSEAENFKQLQQKRILEMQQQKQTPSQEIETNTQN</sequence>
<dbReference type="EMBL" id="WMIA01000003">
    <property type="protein sequence ID" value="MTF38183.1"/>
    <property type="molecule type" value="Genomic_DNA"/>
</dbReference>
<accession>A0A844GRL4</accession>
<organism evidence="3 4">
    <name type="scientific">Cyanobacterium aponinum 0216</name>
    <dbReference type="NCBI Taxonomy" id="2676140"/>
    <lineage>
        <taxon>Bacteria</taxon>
        <taxon>Bacillati</taxon>
        <taxon>Cyanobacteriota</taxon>
        <taxon>Cyanophyceae</taxon>
        <taxon>Oscillatoriophycideae</taxon>
        <taxon>Chroococcales</taxon>
        <taxon>Geminocystaceae</taxon>
        <taxon>Cyanobacterium</taxon>
    </lineage>
</organism>
<feature type="region of interest" description="Disordered" evidence="1">
    <location>
        <begin position="96"/>
        <end position="115"/>
    </location>
</feature>
<gene>
    <name evidence="3" type="ORF">GGC33_04520</name>
</gene>
<dbReference type="AlphaFoldDB" id="A0A844GRL4"/>
<proteinExistence type="predicted"/>
<dbReference type="Proteomes" id="UP000437131">
    <property type="component" value="Unassembled WGS sequence"/>
</dbReference>
<comment type="caution">
    <text evidence="3">The sequence shown here is derived from an EMBL/GenBank/DDBJ whole genome shotgun (WGS) entry which is preliminary data.</text>
</comment>
<evidence type="ECO:0000256" key="1">
    <source>
        <dbReference type="SAM" id="MobiDB-lite"/>
    </source>
</evidence>